<accession>A0ABM0SKM3</accession>
<evidence type="ECO:0000313" key="3">
    <source>
        <dbReference type="RefSeq" id="XP_010412529.1"/>
    </source>
</evidence>
<dbReference type="Proteomes" id="UP000694864">
    <property type="component" value="Chromosome 6"/>
</dbReference>
<proteinExistence type="predicted"/>
<dbReference type="Pfam" id="PF23310">
    <property type="entry name" value="TPR_27"/>
    <property type="match status" value="1"/>
</dbReference>
<dbReference type="RefSeq" id="XP_010412529.1">
    <property type="nucleotide sequence ID" value="XM_010414227.1"/>
</dbReference>
<feature type="domain" description="At2g35280-like TPR" evidence="1">
    <location>
        <begin position="74"/>
        <end position="137"/>
    </location>
</feature>
<dbReference type="InterPro" id="IPR057136">
    <property type="entry name" value="At2g35280_TPR_dom"/>
</dbReference>
<dbReference type="InterPro" id="IPR040338">
    <property type="entry name" value="At1g67623-like"/>
</dbReference>
<name>A0ABM0SKM3_CAMSA</name>
<keyword evidence="2" id="KW-1185">Reference proteome</keyword>
<evidence type="ECO:0000259" key="1">
    <source>
        <dbReference type="Pfam" id="PF23310"/>
    </source>
</evidence>
<dbReference type="GeneID" id="104698839"/>
<reference evidence="3" key="2">
    <citation type="submission" date="2025-08" db="UniProtKB">
        <authorList>
            <consortium name="RefSeq"/>
        </authorList>
    </citation>
    <scope>IDENTIFICATION</scope>
    <source>
        <tissue evidence="3">Leaf</tissue>
    </source>
</reference>
<dbReference type="PANTHER" id="PTHR33784">
    <property type="entry name" value="OS05G0482100 PROTEIN"/>
    <property type="match status" value="1"/>
</dbReference>
<reference evidence="2" key="1">
    <citation type="journal article" date="2014" name="Nat. Commun.">
        <title>The emerging biofuel crop Camelina sativa retains a highly undifferentiated hexaploid genome structure.</title>
        <authorList>
            <person name="Kagale S."/>
            <person name="Koh C."/>
            <person name="Nixon J."/>
            <person name="Bollina V."/>
            <person name="Clarke W.E."/>
            <person name="Tuteja R."/>
            <person name="Spillane C."/>
            <person name="Robinson S.J."/>
            <person name="Links M.G."/>
            <person name="Clarke C."/>
            <person name="Higgins E.E."/>
            <person name="Huebert T."/>
            <person name="Sharpe A.G."/>
            <person name="Parkin I.A."/>
        </authorList>
    </citation>
    <scope>NUCLEOTIDE SEQUENCE [LARGE SCALE GENOMIC DNA]</scope>
    <source>
        <strain evidence="2">cv. DH55</strain>
    </source>
</reference>
<gene>
    <name evidence="3" type="primary">LOC104698839</name>
</gene>
<dbReference type="PANTHER" id="PTHR33784:SF42">
    <property type="entry name" value="F-BOX DOMAIN-CONTAINING PROTEIN"/>
    <property type="match status" value="1"/>
</dbReference>
<protein>
    <submittedName>
        <fullName evidence="3">F-box protein At2g35280-like</fullName>
    </submittedName>
</protein>
<evidence type="ECO:0000313" key="2">
    <source>
        <dbReference type="Proteomes" id="UP000694864"/>
    </source>
</evidence>
<organism evidence="2 3">
    <name type="scientific">Camelina sativa</name>
    <name type="common">False flax</name>
    <name type="synonym">Myagrum sativum</name>
    <dbReference type="NCBI Taxonomy" id="90675"/>
    <lineage>
        <taxon>Eukaryota</taxon>
        <taxon>Viridiplantae</taxon>
        <taxon>Streptophyta</taxon>
        <taxon>Embryophyta</taxon>
        <taxon>Tracheophyta</taxon>
        <taxon>Spermatophyta</taxon>
        <taxon>Magnoliopsida</taxon>
        <taxon>eudicotyledons</taxon>
        <taxon>Gunneridae</taxon>
        <taxon>Pentapetalae</taxon>
        <taxon>rosids</taxon>
        <taxon>malvids</taxon>
        <taxon>Brassicales</taxon>
        <taxon>Brassicaceae</taxon>
        <taxon>Camelineae</taxon>
        <taxon>Camelina</taxon>
    </lineage>
</organism>
<sequence>MEGQQPNTAKSLENLPNDVLGDIISRVAKLSRNTVRHVMQASPHLAKAAQDHRVYKNTNLKPLAMNPLAALTRYQDFMEKCIASGNVEAHYIKGIQEYFQKNNTQTGLEHLKTAATSSYENGIYLYGIVQMCRGDGDEGKL</sequence>